<dbReference type="PROSITE" id="PS00028">
    <property type="entry name" value="ZINC_FINGER_C2H2_1"/>
    <property type="match status" value="2"/>
</dbReference>
<dbReference type="PROSITE" id="PS50048">
    <property type="entry name" value="ZN2_CY6_FUNGAL_2"/>
    <property type="match status" value="1"/>
</dbReference>
<sequence>MASSSSPVRNCKIGKPESYSCNICSSQFSRGDHLARHYRSHTKQRPFVCPVCCKGFARRDLMTRHRAKHVHGTQSSATEASTDGFRYRVSQACKRCAASKLKCTDEKPCPRCIKKSVPCETVDTPIRQAGDQAPLTEPMLFDARDADTLWTMESFFDMGDQATDPTSTGDLTGVQYMDFSFLDEMNMANETNIWAPELPSSTRPSIMPINSQAYITSSVARAWVPLPTENGSMERANLALAGDIHEPPTKGNPEHVSLQLIAPAARDRILNMVFTAYPEKTGQIVEGFPSAEILSRLVYRYVSQRKVKRIDDFIHLPTFDWKSRRPELLAAIIAMGSIDGPSAAVRKFGYALQATVRRATIQRYEEDHAKMRDMDLAQAYMIQQYIGFFSGISRKIGLAESCSMITSTIISQARMLLQGSEKTVEAVLATDSIEQLDRIWRRWCQQESIRRLIYYSYSLDSQVSITRNLNPILSYTDMDSSLPCPDALWHADSPASWRQELLEKTVTQPTSLRDLLQSPRLLKTCADCLDSPFVHLVYVSGLWSIIQEYRRLSCIASSSSTWNNLVLMSRHSELKAILERFGKESIAVRRKSPEVDLLYNLVSMHLHVSFKDLQPMGSSGKGEICNHEDPAVRQYALAWRKDAGSWFTIWFAGQVVRAAKAFRPKTLCDVYSIGLLQATVVLWVYGNLSDGQITPSAASPIIELNETDPAGLENYLCYGEGQPGLNVWSRGFVPLSNSPSIVEAIQGIMQRNWQHASFPSGTDEVYQVLSDLQTCSSIQG</sequence>
<dbReference type="EMBL" id="ML737760">
    <property type="protein sequence ID" value="KAE8360772.1"/>
    <property type="molecule type" value="Genomic_DNA"/>
</dbReference>
<reference evidence="11 12" key="1">
    <citation type="submission" date="2019-04" db="EMBL/GenBank/DDBJ databases">
        <title>Friends and foes A comparative genomics studyof 23 Aspergillus species from section Flavi.</title>
        <authorList>
            <consortium name="DOE Joint Genome Institute"/>
            <person name="Kjaerbolling I."/>
            <person name="Vesth T."/>
            <person name="Frisvad J.C."/>
            <person name="Nybo J.L."/>
            <person name="Theobald S."/>
            <person name="Kildgaard S."/>
            <person name="Isbrandt T."/>
            <person name="Kuo A."/>
            <person name="Sato A."/>
            <person name="Lyhne E.K."/>
            <person name="Kogle M.E."/>
            <person name="Wiebenga A."/>
            <person name="Kun R.S."/>
            <person name="Lubbers R.J."/>
            <person name="Makela M.R."/>
            <person name="Barry K."/>
            <person name="Chovatia M."/>
            <person name="Clum A."/>
            <person name="Daum C."/>
            <person name="Haridas S."/>
            <person name="He G."/>
            <person name="LaButti K."/>
            <person name="Lipzen A."/>
            <person name="Mondo S."/>
            <person name="Riley R."/>
            <person name="Salamov A."/>
            <person name="Simmons B.A."/>
            <person name="Magnuson J.K."/>
            <person name="Henrissat B."/>
            <person name="Mortensen U.H."/>
            <person name="Larsen T.O."/>
            <person name="Devries R.P."/>
            <person name="Grigoriev I.V."/>
            <person name="Machida M."/>
            <person name="Baker S.E."/>
            <person name="Andersen M.R."/>
        </authorList>
    </citation>
    <scope>NUCLEOTIDE SEQUENCE [LARGE SCALE GENOMIC DNA]</scope>
    <source>
        <strain evidence="11 12">CBS 763.97</strain>
    </source>
</reference>
<accession>A0A5N6ZT43</accession>
<dbReference type="InterPro" id="IPR036864">
    <property type="entry name" value="Zn2-C6_fun-type_DNA-bd_sf"/>
</dbReference>
<evidence type="ECO:0000256" key="4">
    <source>
        <dbReference type="ARBA" id="ARBA00023015"/>
    </source>
</evidence>
<keyword evidence="12" id="KW-1185">Reference proteome</keyword>
<dbReference type="PROSITE" id="PS00463">
    <property type="entry name" value="ZN2_CY6_FUNGAL_1"/>
    <property type="match status" value="1"/>
</dbReference>
<dbReference type="SMART" id="SM00355">
    <property type="entry name" value="ZnF_C2H2"/>
    <property type="match status" value="2"/>
</dbReference>
<dbReference type="Pfam" id="PF04082">
    <property type="entry name" value="Fungal_trans"/>
    <property type="match status" value="1"/>
</dbReference>
<protein>
    <recommendedName>
        <fullName evidence="13">Fungal-specific transcription factor domain-containing protein</fullName>
    </recommendedName>
</protein>
<dbReference type="InterPro" id="IPR001138">
    <property type="entry name" value="Zn2Cys6_DnaBD"/>
</dbReference>
<dbReference type="GO" id="GO:0009893">
    <property type="term" value="P:positive regulation of metabolic process"/>
    <property type="evidence" value="ECO:0007669"/>
    <property type="project" value="UniProtKB-ARBA"/>
</dbReference>
<evidence type="ECO:0000313" key="11">
    <source>
        <dbReference type="EMBL" id="KAE8360772.1"/>
    </source>
</evidence>
<evidence type="ECO:0000256" key="2">
    <source>
        <dbReference type="ARBA" id="ARBA00022771"/>
    </source>
</evidence>
<dbReference type="InterPro" id="IPR036236">
    <property type="entry name" value="Znf_C2H2_sf"/>
</dbReference>
<dbReference type="PROSITE" id="PS50157">
    <property type="entry name" value="ZINC_FINGER_C2H2_2"/>
    <property type="match status" value="2"/>
</dbReference>
<feature type="domain" description="C2H2-type" evidence="10">
    <location>
        <begin position="19"/>
        <end position="46"/>
    </location>
</feature>
<evidence type="ECO:0000256" key="8">
    <source>
        <dbReference type="PROSITE-ProRule" id="PRU00042"/>
    </source>
</evidence>
<evidence type="ECO:0000256" key="5">
    <source>
        <dbReference type="ARBA" id="ARBA00023125"/>
    </source>
</evidence>
<dbReference type="AlphaFoldDB" id="A0A5N6ZT43"/>
<keyword evidence="5" id="KW-0238">DNA-binding</keyword>
<evidence type="ECO:0000256" key="7">
    <source>
        <dbReference type="ARBA" id="ARBA00023242"/>
    </source>
</evidence>
<dbReference type="GO" id="GO:0006351">
    <property type="term" value="P:DNA-templated transcription"/>
    <property type="evidence" value="ECO:0007669"/>
    <property type="project" value="InterPro"/>
</dbReference>
<keyword evidence="4" id="KW-0805">Transcription regulation</keyword>
<dbReference type="FunFam" id="3.30.160.60:FF:002343">
    <property type="entry name" value="Zinc finger protein 33A"/>
    <property type="match status" value="1"/>
</dbReference>
<dbReference type="OrthoDB" id="40579at2759"/>
<dbReference type="GO" id="GO:0000981">
    <property type="term" value="F:DNA-binding transcription factor activity, RNA polymerase II-specific"/>
    <property type="evidence" value="ECO:0007669"/>
    <property type="project" value="InterPro"/>
</dbReference>
<dbReference type="Pfam" id="PF00172">
    <property type="entry name" value="Zn_clus"/>
    <property type="match status" value="1"/>
</dbReference>
<dbReference type="SUPFAM" id="SSF57701">
    <property type="entry name" value="Zn2/Cys6 DNA-binding domain"/>
    <property type="match status" value="1"/>
</dbReference>
<dbReference type="GO" id="GO:0003677">
    <property type="term" value="F:DNA binding"/>
    <property type="evidence" value="ECO:0007669"/>
    <property type="project" value="UniProtKB-KW"/>
</dbReference>
<keyword evidence="7" id="KW-0539">Nucleus</keyword>
<organism evidence="11 12">
    <name type="scientific">Aspergillus caelatus</name>
    <dbReference type="NCBI Taxonomy" id="61420"/>
    <lineage>
        <taxon>Eukaryota</taxon>
        <taxon>Fungi</taxon>
        <taxon>Dikarya</taxon>
        <taxon>Ascomycota</taxon>
        <taxon>Pezizomycotina</taxon>
        <taxon>Eurotiomycetes</taxon>
        <taxon>Eurotiomycetidae</taxon>
        <taxon>Eurotiales</taxon>
        <taxon>Aspergillaceae</taxon>
        <taxon>Aspergillus</taxon>
        <taxon>Aspergillus subgen. Circumdati</taxon>
    </lineage>
</organism>
<dbReference type="PANTHER" id="PTHR47660">
    <property type="entry name" value="TRANSCRIPTION FACTOR WITH C2H2 AND ZN(2)-CYS(6) DNA BINDING DOMAIN (EUROFUNG)-RELATED-RELATED"/>
    <property type="match status" value="1"/>
</dbReference>
<name>A0A5N6ZT43_9EURO</name>
<keyword evidence="1" id="KW-0479">Metal-binding</keyword>
<gene>
    <name evidence="11" type="ORF">BDV27DRAFT_148384</name>
</gene>
<evidence type="ECO:0000259" key="10">
    <source>
        <dbReference type="PROSITE" id="PS50157"/>
    </source>
</evidence>
<dbReference type="PANTHER" id="PTHR47660:SF2">
    <property type="entry name" value="TRANSCRIPTION FACTOR WITH C2H2 AND ZN(2)-CYS(6) DNA BINDING DOMAIN (EUROFUNG)"/>
    <property type="match status" value="1"/>
</dbReference>
<keyword evidence="2 8" id="KW-0863">Zinc-finger</keyword>
<dbReference type="Gene3D" id="3.30.160.60">
    <property type="entry name" value="Classic Zinc Finger"/>
    <property type="match status" value="2"/>
</dbReference>
<dbReference type="Proteomes" id="UP000326268">
    <property type="component" value="Unassembled WGS sequence"/>
</dbReference>
<feature type="domain" description="C2H2-type" evidence="10">
    <location>
        <begin position="47"/>
        <end position="76"/>
    </location>
</feature>
<proteinExistence type="predicted"/>
<evidence type="ECO:0000256" key="1">
    <source>
        <dbReference type="ARBA" id="ARBA00022723"/>
    </source>
</evidence>
<keyword evidence="6" id="KW-0804">Transcription</keyword>
<dbReference type="SMART" id="SM00066">
    <property type="entry name" value="GAL4"/>
    <property type="match status" value="1"/>
</dbReference>
<dbReference type="InterPro" id="IPR013087">
    <property type="entry name" value="Znf_C2H2_type"/>
</dbReference>
<dbReference type="InterPro" id="IPR007219">
    <property type="entry name" value="XnlR_reg_dom"/>
</dbReference>
<dbReference type="GeneID" id="43655352"/>
<evidence type="ECO:0000313" key="12">
    <source>
        <dbReference type="Proteomes" id="UP000326268"/>
    </source>
</evidence>
<evidence type="ECO:0000256" key="3">
    <source>
        <dbReference type="ARBA" id="ARBA00022833"/>
    </source>
</evidence>
<dbReference type="RefSeq" id="XP_031923853.1">
    <property type="nucleotide sequence ID" value="XM_032070906.1"/>
</dbReference>
<dbReference type="Gene3D" id="4.10.240.10">
    <property type="entry name" value="Zn(2)-C6 fungal-type DNA-binding domain"/>
    <property type="match status" value="1"/>
</dbReference>
<feature type="domain" description="Zn(2)-C6 fungal-type" evidence="9">
    <location>
        <begin position="92"/>
        <end position="121"/>
    </location>
</feature>
<dbReference type="CDD" id="cd00067">
    <property type="entry name" value="GAL4"/>
    <property type="match status" value="1"/>
</dbReference>
<dbReference type="GO" id="GO:0008270">
    <property type="term" value="F:zinc ion binding"/>
    <property type="evidence" value="ECO:0007669"/>
    <property type="project" value="UniProtKB-KW"/>
</dbReference>
<dbReference type="CDD" id="cd12148">
    <property type="entry name" value="fungal_TF_MHR"/>
    <property type="match status" value="1"/>
</dbReference>
<evidence type="ECO:0000259" key="9">
    <source>
        <dbReference type="PROSITE" id="PS50048"/>
    </source>
</evidence>
<evidence type="ECO:0000256" key="6">
    <source>
        <dbReference type="ARBA" id="ARBA00023163"/>
    </source>
</evidence>
<dbReference type="SUPFAM" id="SSF57667">
    <property type="entry name" value="beta-beta-alpha zinc fingers"/>
    <property type="match status" value="1"/>
</dbReference>
<dbReference type="Pfam" id="PF00096">
    <property type="entry name" value="zf-C2H2"/>
    <property type="match status" value="1"/>
</dbReference>
<evidence type="ECO:0008006" key="13">
    <source>
        <dbReference type="Google" id="ProtNLM"/>
    </source>
</evidence>
<keyword evidence="3" id="KW-0862">Zinc</keyword>